<reference evidence="2 3" key="1">
    <citation type="journal article" date="2003" name="Genome Res.">
        <title>Comparative genome analysis of Vibrio vulnificus, a marine pathogen.</title>
        <authorList>
            <person name="Chen C.Y."/>
            <person name="Wu K.M."/>
            <person name="Chang Y.C."/>
            <person name="Chang C.H."/>
            <person name="Tsai H.C."/>
            <person name="Liao T.L."/>
            <person name="Liu Y.M."/>
            <person name="Chen H.J."/>
            <person name="Shen A.B."/>
            <person name="Li J.C."/>
            <person name="Su T.L."/>
            <person name="Shao C.P."/>
            <person name="Lee C.T."/>
            <person name="Hor L.I."/>
            <person name="Tsai S.F."/>
        </authorList>
    </citation>
    <scope>NUCLEOTIDE SEQUENCE [LARGE SCALE GENOMIC DNA]</scope>
    <source>
        <strain evidence="2 3">YJ016</strain>
    </source>
</reference>
<keyword evidence="1" id="KW-1133">Transmembrane helix</keyword>
<name>Q7MGF6_VIBVY</name>
<dbReference type="EMBL" id="BA000038">
    <property type="protein sequence ID" value="BAC96039.1"/>
    <property type="molecule type" value="Genomic_DNA"/>
</dbReference>
<dbReference type="STRING" id="672.VV93_v1c30240"/>
<dbReference type="KEGG" id="vvy:VVA0013"/>
<evidence type="ECO:0000313" key="3">
    <source>
        <dbReference type="Proteomes" id="UP000002675"/>
    </source>
</evidence>
<keyword evidence="1" id="KW-0812">Transmembrane</keyword>
<dbReference type="AlphaFoldDB" id="Q7MGF6"/>
<dbReference type="eggNOG" id="ENOG50335P8">
    <property type="taxonomic scope" value="Bacteria"/>
</dbReference>
<dbReference type="Proteomes" id="UP000002675">
    <property type="component" value="Chromosome II"/>
</dbReference>
<proteinExistence type="predicted"/>
<accession>Q7MGF6</accession>
<keyword evidence="1" id="KW-0472">Membrane</keyword>
<sequence length="261" mass="29195">MRSIRLSQIATLYPAIFPLVANPCEGGFMLLFCHRQSKHKDIATMLVKKKTITTCLMMTSLLFVPMVMANPDQALINQYNLAVEGETALVDHVYGQLNALIEREGAKPLSLVYLGSTQTLQGRDAFLPWNKMKLTEQGLATISKGLGMLDTLPPSLNEQQRIQGLPEGYLARAMAAATFTSLPDMFNHFERGYELYLELLAEPDFQAQPFAATSWVYRYAIQAALRAQDVPQAKTWLDMMENQDRDNLDTRSASAQIDVQG</sequence>
<feature type="transmembrane region" description="Helical" evidence="1">
    <location>
        <begin position="12"/>
        <end position="32"/>
    </location>
</feature>
<dbReference type="HOGENOM" id="CLU_089271_0_0_6"/>
<evidence type="ECO:0000313" key="2">
    <source>
        <dbReference type="EMBL" id="BAC96039.1"/>
    </source>
</evidence>
<evidence type="ECO:0000256" key="1">
    <source>
        <dbReference type="SAM" id="Phobius"/>
    </source>
</evidence>
<organism evidence="2 3">
    <name type="scientific">Vibrio vulnificus (strain YJ016)</name>
    <dbReference type="NCBI Taxonomy" id="196600"/>
    <lineage>
        <taxon>Bacteria</taxon>
        <taxon>Pseudomonadati</taxon>
        <taxon>Pseudomonadota</taxon>
        <taxon>Gammaproteobacteria</taxon>
        <taxon>Vibrionales</taxon>
        <taxon>Vibrionaceae</taxon>
        <taxon>Vibrio</taxon>
    </lineage>
</organism>
<feature type="transmembrane region" description="Helical" evidence="1">
    <location>
        <begin position="52"/>
        <end position="69"/>
    </location>
</feature>
<protein>
    <submittedName>
        <fullName evidence="2">Uncharacterized protein</fullName>
    </submittedName>
</protein>
<gene>
    <name evidence="2" type="ordered locus">VVA0013</name>
</gene>